<dbReference type="InterPro" id="IPR012373">
    <property type="entry name" value="Ferrdict_sens_TM"/>
</dbReference>
<dbReference type="PANTHER" id="PTHR30273">
    <property type="entry name" value="PERIPLASMIC SIGNAL SENSOR AND SIGMA FACTOR ACTIVATOR FECR-RELATED"/>
    <property type="match status" value="1"/>
</dbReference>
<comment type="caution">
    <text evidence="4">The sequence shown here is derived from an EMBL/GenBank/DDBJ whole genome shotgun (WGS) entry which is preliminary data.</text>
</comment>
<dbReference type="Pfam" id="PF04773">
    <property type="entry name" value="FecR"/>
    <property type="match status" value="1"/>
</dbReference>
<dbReference type="Gene3D" id="2.60.120.1440">
    <property type="match status" value="1"/>
</dbReference>
<dbReference type="PIRSF" id="PIRSF018266">
    <property type="entry name" value="FecR"/>
    <property type="match status" value="1"/>
</dbReference>
<dbReference type="EMBL" id="JBHULN010000005">
    <property type="protein sequence ID" value="MFD2570868.1"/>
    <property type="molecule type" value="Genomic_DNA"/>
</dbReference>
<reference evidence="5" key="1">
    <citation type="journal article" date="2019" name="Int. J. Syst. Evol. Microbiol.">
        <title>The Global Catalogue of Microorganisms (GCM) 10K type strain sequencing project: providing services to taxonomists for standard genome sequencing and annotation.</title>
        <authorList>
            <consortium name="The Broad Institute Genomics Platform"/>
            <consortium name="The Broad Institute Genome Sequencing Center for Infectious Disease"/>
            <person name="Wu L."/>
            <person name="Ma J."/>
        </authorList>
    </citation>
    <scope>NUCLEOTIDE SEQUENCE [LARGE SCALE GENOMIC DNA]</scope>
    <source>
        <strain evidence="5">KCTC 42805</strain>
    </source>
</reference>
<dbReference type="Pfam" id="PF16344">
    <property type="entry name" value="FecR_C"/>
    <property type="match status" value="1"/>
</dbReference>
<dbReference type="Gene3D" id="3.55.50.30">
    <property type="match status" value="1"/>
</dbReference>
<feature type="domain" description="FecR protein" evidence="2">
    <location>
        <begin position="139"/>
        <end position="233"/>
    </location>
</feature>
<dbReference type="Proteomes" id="UP001597469">
    <property type="component" value="Unassembled WGS sequence"/>
</dbReference>
<evidence type="ECO:0000259" key="3">
    <source>
        <dbReference type="Pfam" id="PF16344"/>
    </source>
</evidence>
<dbReference type="PANTHER" id="PTHR30273:SF2">
    <property type="entry name" value="PROTEIN FECR"/>
    <property type="match status" value="1"/>
</dbReference>
<dbReference type="InterPro" id="IPR006860">
    <property type="entry name" value="FecR"/>
</dbReference>
<evidence type="ECO:0000259" key="2">
    <source>
        <dbReference type="Pfam" id="PF04773"/>
    </source>
</evidence>
<keyword evidence="1" id="KW-0472">Membrane</keyword>
<sequence>MSQNERERHIQDYLDGKQTPEGKALFDQWADRLFQDQRFMDSLSPAQIKRFEDEMWDAISQRIGITDVPQTPQKESGAFKAVIKPEQKPRNTWFGSAARYGLAASVALLLLAGYVFWRTTGLRVDTATHGPESAVAYQEVNVPTGQRLTVTLTDGTKIYLNAESKLRYPKTLTGPTRQVFLEGEGFFEVTPNPEQPFIVTTSTLMTTVKGTSFDVNAYPGESVAEVTVMTGKVDVVTRHGKHQLLRPGQRVTHQPDLDSLTSSTVADPTQAIAWRDGTLTFRRTPMSDIVQQLQRQYGVRIRLTNPQLKSCTVVGEFSHATLDNVLEVLCSSISATYQINRKEVLIRGNGCP</sequence>
<dbReference type="RefSeq" id="WP_381521926.1">
    <property type="nucleotide sequence ID" value="NZ_JBHULN010000005.1"/>
</dbReference>
<keyword evidence="5" id="KW-1185">Reference proteome</keyword>
<evidence type="ECO:0000313" key="5">
    <source>
        <dbReference type="Proteomes" id="UP001597469"/>
    </source>
</evidence>
<feature type="transmembrane region" description="Helical" evidence="1">
    <location>
        <begin position="97"/>
        <end position="117"/>
    </location>
</feature>
<dbReference type="InterPro" id="IPR032508">
    <property type="entry name" value="FecR_C"/>
</dbReference>
<feature type="domain" description="Protein FecR C-terminal" evidence="3">
    <location>
        <begin position="279"/>
        <end position="346"/>
    </location>
</feature>
<evidence type="ECO:0000256" key="1">
    <source>
        <dbReference type="SAM" id="Phobius"/>
    </source>
</evidence>
<keyword evidence="1" id="KW-1133">Transmembrane helix</keyword>
<name>A0ABW5M3V2_9BACT</name>
<protein>
    <submittedName>
        <fullName evidence="4">FecR domain-containing protein</fullName>
    </submittedName>
</protein>
<keyword evidence="1" id="KW-0812">Transmembrane</keyword>
<proteinExistence type="predicted"/>
<evidence type="ECO:0000313" key="4">
    <source>
        <dbReference type="EMBL" id="MFD2570868.1"/>
    </source>
</evidence>
<accession>A0ABW5M3V2</accession>
<gene>
    <name evidence="4" type="ORF">ACFSUS_09510</name>
</gene>
<organism evidence="4 5">
    <name type="scientific">Spirosoma soli</name>
    <dbReference type="NCBI Taxonomy" id="1770529"/>
    <lineage>
        <taxon>Bacteria</taxon>
        <taxon>Pseudomonadati</taxon>
        <taxon>Bacteroidota</taxon>
        <taxon>Cytophagia</taxon>
        <taxon>Cytophagales</taxon>
        <taxon>Cytophagaceae</taxon>
        <taxon>Spirosoma</taxon>
    </lineage>
</organism>